<comment type="caution">
    <text evidence="1">The sequence shown here is derived from an EMBL/GenBank/DDBJ whole genome shotgun (WGS) entry which is preliminary data.</text>
</comment>
<reference evidence="1" key="1">
    <citation type="submission" date="2020-10" db="EMBL/GenBank/DDBJ databases">
        <authorList>
            <person name="Gilroy R."/>
        </authorList>
    </citation>
    <scope>NUCLEOTIDE SEQUENCE</scope>
    <source>
        <strain evidence="1">G3-8215</strain>
    </source>
</reference>
<dbReference type="AlphaFoldDB" id="A0A940IHK7"/>
<organism evidence="1 2">
    <name type="scientific">Candidatus Cryptobacteroides avicola</name>
    <dbReference type="NCBI Taxonomy" id="2840757"/>
    <lineage>
        <taxon>Bacteria</taxon>
        <taxon>Pseudomonadati</taxon>
        <taxon>Bacteroidota</taxon>
        <taxon>Bacteroidia</taxon>
        <taxon>Bacteroidales</taxon>
        <taxon>Candidatus Cryptobacteroides</taxon>
    </lineage>
</organism>
<evidence type="ECO:0000313" key="2">
    <source>
        <dbReference type="Proteomes" id="UP000725002"/>
    </source>
</evidence>
<gene>
    <name evidence="1" type="ORF">IAB75_01670</name>
</gene>
<name>A0A940IHK7_9BACT</name>
<evidence type="ECO:0000313" key="1">
    <source>
        <dbReference type="EMBL" id="MBO8482816.1"/>
    </source>
</evidence>
<proteinExistence type="predicted"/>
<sequence length="109" mass="12367">MANDTIKKFVESQTAGIKIGVPQSRPRPDENVNNAVVEKKIPQQTEEVRAQRGQVGRPRGSVEKVKISVYVPAEVKDRLIRIQHNNYKQSLNDVLVEAVNCLLEKYNEK</sequence>
<accession>A0A940IHK7</accession>
<dbReference type="Proteomes" id="UP000725002">
    <property type="component" value="Unassembled WGS sequence"/>
</dbReference>
<dbReference type="EMBL" id="JADILV010000011">
    <property type="protein sequence ID" value="MBO8482816.1"/>
    <property type="molecule type" value="Genomic_DNA"/>
</dbReference>
<reference evidence="1" key="2">
    <citation type="journal article" date="2021" name="PeerJ">
        <title>Extensive microbial diversity within the chicken gut microbiome revealed by metagenomics and culture.</title>
        <authorList>
            <person name="Gilroy R."/>
            <person name="Ravi A."/>
            <person name="Getino M."/>
            <person name="Pursley I."/>
            <person name="Horton D.L."/>
            <person name="Alikhan N.F."/>
            <person name="Baker D."/>
            <person name="Gharbi K."/>
            <person name="Hall N."/>
            <person name="Watson M."/>
            <person name="Adriaenssens E.M."/>
            <person name="Foster-Nyarko E."/>
            <person name="Jarju S."/>
            <person name="Secka A."/>
            <person name="Antonio M."/>
            <person name="Oren A."/>
            <person name="Chaudhuri R.R."/>
            <person name="La Ragione R."/>
            <person name="Hildebrand F."/>
            <person name="Pallen M.J."/>
        </authorList>
    </citation>
    <scope>NUCLEOTIDE SEQUENCE</scope>
    <source>
        <strain evidence="1">G3-8215</strain>
    </source>
</reference>
<protein>
    <submittedName>
        <fullName evidence="1">Uncharacterized protein</fullName>
    </submittedName>
</protein>